<dbReference type="eggNOG" id="arCOG00318">
    <property type="taxonomic scope" value="Archaea"/>
</dbReference>
<dbReference type="PATRIC" id="fig|931277.6.peg.828"/>
<feature type="domain" description="SpoVT-AbrB" evidence="1">
    <location>
        <begin position="18"/>
        <end position="64"/>
    </location>
</feature>
<dbReference type="InterPro" id="IPR026022">
    <property type="entry name" value="PhoU_dom"/>
</dbReference>
<dbReference type="InterPro" id="IPR007159">
    <property type="entry name" value="SpoVT-AbrB_dom"/>
</dbReference>
<sequence length="346" mass="38183">MNASNDLTPSRETRKVQLTGGSTYTISLPKQWAIEHGIEAGRQLHIYANSDGSLTIRANSSQETETTAARIAVDGYAEDDLRRAVQALYGVGLDEFTLTTGDTLSTAQRRAATRAATKLIGPEALEETETSIVFKNMISTSDESVRQSVLQLEYVTEWMHRNAVLALVNADTNRAERVVERDEEADRLFGLVNRCFQKSLTTLQEIEQLNLDRSTVFSYYTTARQLERVADHAEKIATTALRVEDPSSVDGVDELVSLANQSREIVIDAASVLLDGGSIEQAYTAFHARDELLEAVEPLDRRFHNDSSSDTYLLALVLDSVRRTAEYGGNIAEAMIQASVRSDNSS</sequence>
<evidence type="ECO:0000313" key="3">
    <source>
        <dbReference type="Proteomes" id="UP000011568"/>
    </source>
</evidence>
<reference evidence="2 3" key="1">
    <citation type="journal article" date="2014" name="PLoS Genet.">
        <title>Phylogenetically driven sequencing of extremely halophilic archaea reveals strategies for static and dynamic osmo-response.</title>
        <authorList>
            <person name="Becker E.A."/>
            <person name="Seitzer P.M."/>
            <person name="Tritt A."/>
            <person name="Larsen D."/>
            <person name="Krusor M."/>
            <person name="Yao A.I."/>
            <person name="Wu D."/>
            <person name="Madern D."/>
            <person name="Eisen J.A."/>
            <person name="Darling A.E."/>
            <person name="Facciotti M.T."/>
        </authorList>
    </citation>
    <scope>NUCLEOTIDE SEQUENCE [LARGE SCALE GENOMIC DNA]</scope>
    <source>
        <strain evidence="2 3">DSM 1307</strain>
    </source>
</reference>
<dbReference type="AlphaFoldDB" id="M0MQZ2"/>
<dbReference type="PANTHER" id="PTHR42930:SF6">
    <property type="entry name" value="PHOSPHATE REGULATORY PROTEIN-LIKE PROTEIN"/>
    <property type="match status" value="1"/>
</dbReference>
<accession>M0MQZ2</accession>
<evidence type="ECO:0000313" key="2">
    <source>
        <dbReference type="EMBL" id="EMA48016.1"/>
    </source>
</evidence>
<proteinExistence type="predicted"/>
<dbReference type="GO" id="GO:0030643">
    <property type="term" value="P:intracellular phosphate ion homeostasis"/>
    <property type="evidence" value="ECO:0007669"/>
    <property type="project" value="InterPro"/>
</dbReference>
<dbReference type="Gene3D" id="1.20.58.220">
    <property type="entry name" value="Phosphate transport system protein phou homolog 2, domain 2"/>
    <property type="match status" value="1"/>
</dbReference>
<protein>
    <submittedName>
        <fullName evidence="2">Phosphate uptake regulator / ABC transport system regulatory protein</fullName>
    </submittedName>
</protein>
<dbReference type="EMBL" id="AOMC01000068">
    <property type="protein sequence ID" value="EMA48016.1"/>
    <property type="molecule type" value="Genomic_DNA"/>
</dbReference>
<dbReference type="InterPro" id="IPR038078">
    <property type="entry name" value="PhoU-like_sf"/>
</dbReference>
<organism evidence="2 3">
    <name type="scientific">Halococcus morrhuae DSM 1307</name>
    <dbReference type="NCBI Taxonomy" id="931277"/>
    <lineage>
        <taxon>Archaea</taxon>
        <taxon>Methanobacteriati</taxon>
        <taxon>Methanobacteriota</taxon>
        <taxon>Stenosarchaea group</taxon>
        <taxon>Halobacteria</taxon>
        <taxon>Halobacteriales</taxon>
        <taxon>Halococcaceae</taxon>
        <taxon>Halococcus</taxon>
    </lineage>
</organism>
<comment type="caution">
    <text evidence="2">The sequence shown here is derived from an EMBL/GenBank/DDBJ whole genome shotgun (WGS) entry which is preliminary data.</text>
</comment>
<dbReference type="InterPro" id="IPR028366">
    <property type="entry name" value="PhoU"/>
</dbReference>
<name>M0MQZ2_HALMO</name>
<evidence type="ECO:0000259" key="1">
    <source>
        <dbReference type="SMART" id="SM00966"/>
    </source>
</evidence>
<dbReference type="PANTHER" id="PTHR42930">
    <property type="entry name" value="PHOSPHATE-SPECIFIC TRANSPORT SYSTEM ACCESSORY PROTEIN PHOU"/>
    <property type="match status" value="1"/>
</dbReference>
<keyword evidence="3" id="KW-1185">Reference proteome</keyword>
<dbReference type="Pfam" id="PF04014">
    <property type="entry name" value="MazE_antitoxin"/>
    <property type="match status" value="1"/>
</dbReference>
<dbReference type="SMART" id="SM00966">
    <property type="entry name" value="SpoVT_AbrB"/>
    <property type="match status" value="1"/>
</dbReference>
<dbReference type="Proteomes" id="UP000011568">
    <property type="component" value="Unassembled WGS sequence"/>
</dbReference>
<gene>
    <name evidence="2" type="ORF">C448_04284</name>
</gene>
<dbReference type="GO" id="GO:0045936">
    <property type="term" value="P:negative regulation of phosphate metabolic process"/>
    <property type="evidence" value="ECO:0007669"/>
    <property type="project" value="InterPro"/>
</dbReference>
<dbReference type="STRING" id="931277.C448_04284"/>
<dbReference type="GO" id="GO:0003677">
    <property type="term" value="F:DNA binding"/>
    <property type="evidence" value="ECO:0007669"/>
    <property type="project" value="InterPro"/>
</dbReference>
<dbReference type="SUPFAM" id="SSF109755">
    <property type="entry name" value="PhoU-like"/>
    <property type="match status" value="1"/>
</dbReference>
<dbReference type="Pfam" id="PF01895">
    <property type="entry name" value="PhoU"/>
    <property type="match status" value="1"/>
</dbReference>
<dbReference type="OrthoDB" id="40991at2157"/>